<evidence type="ECO:0000313" key="8">
    <source>
        <dbReference type="Proteomes" id="UP000051298"/>
    </source>
</evidence>
<organism evidence="7 8">
    <name type="scientific">Thalassobacter stenotrophicus</name>
    <dbReference type="NCBI Taxonomy" id="266809"/>
    <lineage>
        <taxon>Bacteria</taxon>
        <taxon>Pseudomonadati</taxon>
        <taxon>Pseudomonadota</taxon>
        <taxon>Alphaproteobacteria</taxon>
        <taxon>Rhodobacterales</taxon>
        <taxon>Roseobacteraceae</taxon>
        <taxon>Thalassobacter</taxon>
    </lineage>
</organism>
<comment type="subcellular location">
    <subcellularLocation>
        <location evidence="1">Cell membrane</location>
        <topology evidence="1">Multi-pass membrane protein</topology>
    </subcellularLocation>
</comment>
<feature type="transmembrane region" description="Helical" evidence="6">
    <location>
        <begin position="179"/>
        <end position="198"/>
    </location>
</feature>
<sequence>MSFEHVILFNLTLLAAILSPGPALVMAIRTTLSAGRRAGIAMGFGLGLMAAVWTAAALLGLETVFAAFPWAYWAAKTVGAAYLIWIAIQMWRGARTPIQTDLRPAGRAFRGGVLLQAVNPKSALFAAAVLIVIFPPGLSAIDKGLIVMNHFAVEIAFYTGLSMLLSTQAAQRRYMAAKLYLDRGAAVVMGALGLRLVLGR</sequence>
<dbReference type="STRING" id="266809.PM03_14495"/>
<evidence type="ECO:0000256" key="1">
    <source>
        <dbReference type="ARBA" id="ARBA00004651"/>
    </source>
</evidence>
<keyword evidence="5 6" id="KW-0472">Membrane</keyword>
<gene>
    <name evidence="7" type="primary">rhtC</name>
    <name evidence="7" type="ORF">THS5294_01384</name>
</gene>
<dbReference type="GO" id="GO:0005886">
    <property type="term" value="C:plasma membrane"/>
    <property type="evidence" value="ECO:0007669"/>
    <property type="project" value="UniProtKB-SubCell"/>
</dbReference>
<dbReference type="GO" id="GO:0015171">
    <property type="term" value="F:amino acid transmembrane transporter activity"/>
    <property type="evidence" value="ECO:0007669"/>
    <property type="project" value="TreeGrafter"/>
</dbReference>
<reference evidence="7 8" key="1">
    <citation type="submission" date="2015-09" db="EMBL/GenBank/DDBJ databases">
        <authorList>
            <consortium name="Swine Surveillance"/>
        </authorList>
    </citation>
    <scope>NUCLEOTIDE SEQUENCE [LARGE SCALE GENOMIC DNA]</scope>
    <source>
        <strain evidence="7 8">CECT 5294</strain>
    </source>
</reference>
<evidence type="ECO:0000256" key="3">
    <source>
        <dbReference type="ARBA" id="ARBA00022692"/>
    </source>
</evidence>
<evidence type="ECO:0000313" key="7">
    <source>
        <dbReference type="EMBL" id="CUH60095.1"/>
    </source>
</evidence>
<evidence type="ECO:0000256" key="2">
    <source>
        <dbReference type="ARBA" id="ARBA00022475"/>
    </source>
</evidence>
<evidence type="ECO:0000256" key="5">
    <source>
        <dbReference type="ARBA" id="ARBA00023136"/>
    </source>
</evidence>
<feature type="transmembrane region" description="Helical" evidence="6">
    <location>
        <begin position="70"/>
        <end position="91"/>
    </location>
</feature>
<keyword evidence="3 6" id="KW-0812">Transmembrane</keyword>
<evidence type="ECO:0000256" key="4">
    <source>
        <dbReference type="ARBA" id="ARBA00022989"/>
    </source>
</evidence>
<dbReference type="InterPro" id="IPR001123">
    <property type="entry name" value="LeuE-type"/>
</dbReference>
<dbReference type="AlphaFoldDB" id="A0A0P1EYQ3"/>
<evidence type="ECO:0000256" key="6">
    <source>
        <dbReference type="SAM" id="Phobius"/>
    </source>
</evidence>
<dbReference type="Proteomes" id="UP000051298">
    <property type="component" value="Unassembled WGS sequence"/>
</dbReference>
<protein>
    <submittedName>
        <fullName evidence="7">Threonine efflux protein</fullName>
    </submittedName>
</protein>
<dbReference type="Pfam" id="PF01810">
    <property type="entry name" value="LysE"/>
    <property type="match status" value="1"/>
</dbReference>
<name>A0A0P1EYQ3_9RHOB</name>
<dbReference type="RefSeq" id="WP_058123147.1">
    <property type="nucleotide sequence ID" value="NZ_CYRX01000024.1"/>
</dbReference>
<dbReference type="eggNOG" id="COG1280">
    <property type="taxonomic scope" value="Bacteria"/>
</dbReference>
<proteinExistence type="predicted"/>
<dbReference type="EMBL" id="CYRX01000024">
    <property type="protein sequence ID" value="CUH60095.1"/>
    <property type="molecule type" value="Genomic_DNA"/>
</dbReference>
<accession>A0A0P1EYQ3</accession>
<feature type="transmembrane region" description="Helical" evidence="6">
    <location>
        <begin position="146"/>
        <end position="167"/>
    </location>
</feature>
<feature type="transmembrane region" description="Helical" evidence="6">
    <location>
        <begin position="40"/>
        <end position="58"/>
    </location>
</feature>
<dbReference type="PANTHER" id="PTHR30086:SF20">
    <property type="entry name" value="ARGININE EXPORTER PROTEIN ARGO-RELATED"/>
    <property type="match status" value="1"/>
</dbReference>
<keyword evidence="2" id="KW-1003">Cell membrane</keyword>
<keyword evidence="4 6" id="KW-1133">Transmembrane helix</keyword>
<dbReference type="PANTHER" id="PTHR30086">
    <property type="entry name" value="ARGININE EXPORTER PROTEIN ARGO"/>
    <property type="match status" value="1"/>
</dbReference>
<feature type="transmembrane region" description="Helical" evidence="6">
    <location>
        <begin position="112"/>
        <end position="134"/>
    </location>
</feature>
<feature type="transmembrane region" description="Helical" evidence="6">
    <location>
        <begin position="6"/>
        <end position="28"/>
    </location>
</feature>